<evidence type="ECO:0000256" key="1">
    <source>
        <dbReference type="ARBA" id="ARBA00023015"/>
    </source>
</evidence>
<keyword evidence="1" id="KW-0805">Transcription regulation</keyword>
<dbReference type="InterPro" id="IPR036390">
    <property type="entry name" value="WH_DNA-bd_sf"/>
</dbReference>
<keyword evidence="3" id="KW-0804">Transcription</keyword>
<dbReference type="EMBL" id="JBEHHI010000003">
    <property type="protein sequence ID" value="MEX5729524.1"/>
    <property type="molecule type" value="Genomic_DNA"/>
</dbReference>
<evidence type="ECO:0000256" key="3">
    <source>
        <dbReference type="ARBA" id="ARBA00023163"/>
    </source>
</evidence>
<dbReference type="SUPFAM" id="SSF48008">
    <property type="entry name" value="GntR ligand-binding domain-like"/>
    <property type="match status" value="1"/>
</dbReference>
<gene>
    <name evidence="5" type="ORF">Ga0609869_002877</name>
</gene>
<dbReference type="PANTHER" id="PTHR43537:SF50">
    <property type="entry name" value="TRANSCRIPTIONAL REGULATORY PROTEIN"/>
    <property type="match status" value="1"/>
</dbReference>
<dbReference type="Pfam" id="PF00392">
    <property type="entry name" value="GntR"/>
    <property type="match status" value="1"/>
</dbReference>
<organism evidence="5 6">
    <name type="scientific">Rhodovulum iodosum</name>
    <dbReference type="NCBI Taxonomy" id="68291"/>
    <lineage>
        <taxon>Bacteria</taxon>
        <taxon>Pseudomonadati</taxon>
        <taxon>Pseudomonadota</taxon>
        <taxon>Alphaproteobacteria</taxon>
        <taxon>Rhodobacterales</taxon>
        <taxon>Paracoccaceae</taxon>
        <taxon>Rhodovulum</taxon>
    </lineage>
</organism>
<dbReference type="PANTHER" id="PTHR43537">
    <property type="entry name" value="TRANSCRIPTIONAL REGULATOR, GNTR FAMILY"/>
    <property type="match status" value="1"/>
</dbReference>
<dbReference type="Proteomes" id="UP001560019">
    <property type="component" value="Unassembled WGS sequence"/>
</dbReference>
<keyword evidence="6" id="KW-1185">Reference proteome</keyword>
<dbReference type="CDD" id="cd07377">
    <property type="entry name" value="WHTH_GntR"/>
    <property type="match status" value="1"/>
</dbReference>
<dbReference type="Pfam" id="PF07729">
    <property type="entry name" value="FCD"/>
    <property type="match status" value="1"/>
</dbReference>
<dbReference type="InterPro" id="IPR008920">
    <property type="entry name" value="TF_FadR/GntR_C"/>
</dbReference>
<evidence type="ECO:0000259" key="4">
    <source>
        <dbReference type="PROSITE" id="PS50949"/>
    </source>
</evidence>
<dbReference type="RefSeq" id="WP_125403887.1">
    <property type="nucleotide sequence ID" value="NZ_JBEHHI010000003.1"/>
</dbReference>
<dbReference type="SMART" id="SM00895">
    <property type="entry name" value="FCD"/>
    <property type="match status" value="1"/>
</dbReference>
<dbReference type="InterPro" id="IPR000524">
    <property type="entry name" value="Tscrpt_reg_HTH_GntR"/>
</dbReference>
<proteinExistence type="predicted"/>
<comment type="caution">
    <text evidence="5">The sequence shown here is derived from an EMBL/GenBank/DDBJ whole genome shotgun (WGS) entry which is preliminary data.</text>
</comment>
<feature type="domain" description="HTH gntR-type" evidence="4">
    <location>
        <begin position="4"/>
        <end position="71"/>
    </location>
</feature>
<evidence type="ECO:0000313" key="6">
    <source>
        <dbReference type="Proteomes" id="UP001560019"/>
    </source>
</evidence>
<dbReference type="SMART" id="SM00345">
    <property type="entry name" value="HTH_GNTR"/>
    <property type="match status" value="1"/>
</dbReference>
<dbReference type="GO" id="GO:0003677">
    <property type="term" value="F:DNA binding"/>
    <property type="evidence" value="ECO:0007669"/>
    <property type="project" value="UniProtKB-KW"/>
</dbReference>
<dbReference type="PROSITE" id="PS50949">
    <property type="entry name" value="HTH_GNTR"/>
    <property type="match status" value="1"/>
</dbReference>
<protein>
    <submittedName>
        <fullName evidence="5">DNA-binding GntR family transcriptional regulator</fullName>
    </submittedName>
</protein>
<evidence type="ECO:0000313" key="5">
    <source>
        <dbReference type="EMBL" id="MEX5729524.1"/>
    </source>
</evidence>
<dbReference type="SUPFAM" id="SSF46785">
    <property type="entry name" value="Winged helix' DNA-binding domain"/>
    <property type="match status" value="1"/>
</dbReference>
<sequence length="223" mass="25066">MADQTLPEQIAQTLRRDILRGKLAPGESIKERDNAAEMGVSRTPMREAIRILAKEGLVILRPSRSPIVANPSLQDITDNIEVLACLELKSAQLACERATDEELTRIQGLQQHMEAVYDTVEPVDVFEIDMRFHIAIAQASHNPSMAETHNAYLSRLWRARYLSAVRKRSRDRVLAQHRAIVEGLLARDAAQVTQEIGSHLEHLAINVRHRFEEDGLVPEQAAS</sequence>
<dbReference type="InterPro" id="IPR011711">
    <property type="entry name" value="GntR_C"/>
</dbReference>
<accession>A0ABV3XW22</accession>
<evidence type="ECO:0000256" key="2">
    <source>
        <dbReference type="ARBA" id="ARBA00023125"/>
    </source>
</evidence>
<reference evidence="5 6" key="1">
    <citation type="submission" date="2024-06" db="EMBL/GenBank/DDBJ databases">
        <title>Genome of Rhodovulum iodosum, a marine photoferrotroph.</title>
        <authorList>
            <person name="Bianchini G."/>
            <person name="Nikeleit V."/>
            <person name="Kappler A."/>
            <person name="Bryce C."/>
            <person name="Sanchez-Baracaldo P."/>
        </authorList>
    </citation>
    <scope>NUCLEOTIDE SEQUENCE [LARGE SCALE GENOMIC DNA]</scope>
    <source>
        <strain evidence="5 6">UT/N1</strain>
    </source>
</reference>
<dbReference type="PRINTS" id="PR00035">
    <property type="entry name" value="HTHGNTR"/>
</dbReference>
<dbReference type="InterPro" id="IPR036388">
    <property type="entry name" value="WH-like_DNA-bd_sf"/>
</dbReference>
<name>A0ABV3XW22_9RHOB</name>
<keyword evidence="2 5" id="KW-0238">DNA-binding</keyword>
<dbReference type="Gene3D" id="1.10.10.10">
    <property type="entry name" value="Winged helix-like DNA-binding domain superfamily/Winged helix DNA-binding domain"/>
    <property type="match status" value="1"/>
</dbReference>
<dbReference type="Gene3D" id="1.20.120.530">
    <property type="entry name" value="GntR ligand-binding domain-like"/>
    <property type="match status" value="1"/>
</dbReference>